<dbReference type="Gene3D" id="3.30.930.10">
    <property type="entry name" value="Bira Bifunctional Protein, Domain 2"/>
    <property type="match status" value="1"/>
</dbReference>
<dbReference type="SUPFAM" id="SSF55681">
    <property type="entry name" value="Class II aaRS and biotin synthetases"/>
    <property type="match status" value="1"/>
</dbReference>
<comment type="similarity">
    <text evidence="1">Belongs to the class-II aminoacyl-tRNA synthetase family. Type-1 seryl-tRNA synthetase subfamily.</text>
</comment>
<evidence type="ECO:0000256" key="6">
    <source>
        <dbReference type="ARBA" id="ARBA00023146"/>
    </source>
</evidence>
<evidence type="ECO:0000256" key="1">
    <source>
        <dbReference type="ARBA" id="ARBA00010728"/>
    </source>
</evidence>
<dbReference type="eggNOG" id="KOG2509">
    <property type="taxonomic scope" value="Eukaryota"/>
</dbReference>
<dbReference type="OrthoDB" id="24683at2759"/>
<dbReference type="InParanoid" id="A0A067RCF1"/>
<keyword evidence="3" id="KW-0436">Ligase</keyword>
<dbReference type="Proteomes" id="UP000027135">
    <property type="component" value="Unassembled WGS sequence"/>
</dbReference>
<dbReference type="Pfam" id="PF00587">
    <property type="entry name" value="tRNA-synt_2b"/>
    <property type="match status" value="1"/>
</dbReference>
<name>A0A067RCF1_ZOONE</name>
<dbReference type="GO" id="GO:0005524">
    <property type="term" value="F:ATP binding"/>
    <property type="evidence" value="ECO:0007669"/>
    <property type="project" value="UniProtKB-KW"/>
</dbReference>
<dbReference type="GO" id="GO:0006434">
    <property type="term" value="P:seryl-tRNA aminoacylation"/>
    <property type="evidence" value="ECO:0007669"/>
    <property type="project" value="InterPro"/>
</dbReference>
<dbReference type="EMBL" id="KK852794">
    <property type="protein sequence ID" value="KDR16423.1"/>
    <property type="molecule type" value="Genomic_DNA"/>
</dbReference>
<evidence type="ECO:0000256" key="4">
    <source>
        <dbReference type="ARBA" id="ARBA00022741"/>
    </source>
</evidence>
<dbReference type="SUPFAM" id="SSF46589">
    <property type="entry name" value="tRNA-binding arm"/>
    <property type="match status" value="1"/>
</dbReference>
<feature type="site" description="Important for serine binding" evidence="8">
    <location>
        <position position="429"/>
    </location>
</feature>
<dbReference type="Gene3D" id="1.10.287.40">
    <property type="entry name" value="Serine-tRNA synthetase, tRNA binding domain"/>
    <property type="match status" value="1"/>
</dbReference>
<dbReference type="EC" id="6.1.1.11" evidence="2"/>
<evidence type="ECO:0000256" key="3">
    <source>
        <dbReference type="ARBA" id="ARBA00022598"/>
    </source>
</evidence>
<evidence type="ECO:0000256" key="8">
    <source>
        <dbReference type="PIRSR" id="PIRSR001529-1"/>
    </source>
</evidence>
<dbReference type="STRING" id="136037.A0A067RCF1"/>
<evidence type="ECO:0000256" key="7">
    <source>
        <dbReference type="ARBA" id="ARBA00031113"/>
    </source>
</evidence>
<feature type="domain" description="Aminoacyl-transfer RNA synthetases class-II family profile" evidence="9">
    <location>
        <begin position="292"/>
        <end position="454"/>
    </location>
</feature>
<evidence type="ECO:0000256" key="5">
    <source>
        <dbReference type="ARBA" id="ARBA00022840"/>
    </source>
</evidence>
<evidence type="ECO:0000313" key="11">
    <source>
        <dbReference type="Proteomes" id="UP000027135"/>
    </source>
</evidence>
<keyword evidence="6 10" id="KW-0030">Aminoacyl-tRNA synthetase</keyword>
<sequence>MAVLMKLVRFPLRHCRACVRSFASALYVTGDEAKGMFSVITPHIDVEDKFKEMSALRRNVELRQMQVDVDKVKSIWDVLKSMEADRNTLENKRVDIAKKIKEIKSSYNDIKEVEKLKLHGKLIREDLKMTVKAVWELEKKVMTLVLSLPNNLHPDTPSEDAKIVSQFGNASIMKQTESHVRIGEKLDVLDYFSSMCYYLKGDAALFELGILDYFTGKLCNHDFVKFCNSDFGRSVVVEGCGLDHEDPSVTYILKDTDDILHTKDVNRLHLVGGASLPSFCSFHAKRIIPITALPLRLVAMGRQYKPNIQSLEETDFEGLFGVSQASSVELFISTADNLSNMMNEFDKTVAAVTNIYKELGFPFRVVYMPAKSLRSYESLRASFQMYSLYLQSYIEIGHVSVCDDYISKRLLIRYELEADQKFTRIVSGTVVSVPRLLGCVLELHNEAKSFGSIPIPQTVRQQLF</sequence>
<evidence type="ECO:0000256" key="2">
    <source>
        <dbReference type="ARBA" id="ARBA00012840"/>
    </source>
</evidence>
<dbReference type="GO" id="GO:0004828">
    <property type="term" value="F:serine-tRNA ligase activity"/>
    <property type="evidence" value="ECO:0007669"/>
    <property type="project" value="UniProtKB-EC"/>
</dbReference>
<dbReference type="InterPro" id="IPR045864">
    <property type="entry name" value="aa-tRNA-synth_II/BPL/LPL"/>
</dbReference>
<organism evidence="10 11">
    <name type="scientific">Zootermopsis nevadensis</name>
    <name type="common">Dampwood termite</name>
    <dbReference type="NCBI Taxonomy" id="136037"/>
    <lineage>
        <taxon>Eukaryota</taxon>
        <taxon>Metazoa</taxon>
        <taxon>Ecdysozoa</taxon>
        <taxon>Arthropoda</taxon>
        <taxon>Hexapoda</taxon>
        <taxon>Insecta</taxon>
        <taxon>Pterygota</taxon>
        <taxon>Neoptera</taxon>
        <taxon>Polyneoptera</taxon>
        <taxon>Dictyoptera</taxon>
        <taxon>Blattodea</taxon>
        <taxon>Blattoidea</taxon>
        <taxon>Termitoidae</taxon>
        <taxon>Termopsidae</taxon>
        <taxon>Zootermopsis</taxon>
    </lineage>
</organism>
<dbReference type="PROSITE" id="PS50862">
    <property type="entry name" value="AA_TRNA_LIGASE_II"/>
    <property type="match status" value="1"/>
</dbReference>
<dbReference type="FunCoup" id="A0A067RCF1">
    <property type="interactions" value="42"/>
</dbReference>
<dbReference type="InterPro" id="IPR002314">
    <property type="entry name" value="aa-tRNA-synt_IIb"/>
</dbReference>
<keyword evidence="4" id="KW-0547">Nucleotide-binding</keyword>
<keyword evidence="5" id="KW-0067">ATP-binding</keyword>
<evidence type="ECO:0000259" key="9">
    <source>
        <dbReference type="PROSITE" id="PS50862"/>
    </source>
</evidence>
<dbReference type="OMA" id="CNCTDFI"/>
<dbReference type="InterPro" id="IPR006195">
    <property type="entry name" value="aa-tRNA-synth_II"/>
</dbReference>
<protein>
    <recommendedName>
        <fullName evidence="2">serine--tRNA ligase</fullName>
        <ecNumber evidence="2">6.1.1.11</ecNumber>
    </recommendedName>
    <alternativeName>
        <fullName evidence="7">Seryl-tRNA synthetase</fullName>
    </alternativeName>
</protein>
<keyword evidence="11" id="KW-1185">Reference proteome</keyword>
<evidence type="ECO:0000313" key="10">
    <source>
        <dbReference type="EMBL" id="KDR16423.1"/>
    </source>
</evidence>
<gene>
    <name evidence="10" type="ORF">L798_09329</name>
</gene>
<feature type="binding site" evidence="8">
    <location>
        <position position="329"/>
    </location>
    <ligand>
        <name>L-serine</name>
        <dbReference type="ChEBI" id="CHEBI:33384"/>
    </ligand>
</feature>
<dbReference type="InterPro" id="IPR002317">
    <property type="entry name" value="Ser-tRNA-ligase_type_1"/>
</dbReference>
<reference evidence="10 11" key="1">
    <citation type="journal article" date="2014" name="Nat. Commun.">
        <title>Molecular traces of alternative social organization in a termite genome.</title>
        <authorList>
            <person name="Terrapon N."/>
            <person name="Li C."/>
            <person name="Robertson H.M."/>
            <person name="Ji L."/>
            <person name="Meng X."/>
            <person name="Booth W."/>
            <person name="Chen Z."/>
            <person name="Childers C.P."/>
            <person name="Glastad K.M."/>
            <person name="Gokhale K."/>
            <person name="Gowin J."/>
            <person name="Gronenberg W."/>
            <person name="Hermansen R.A."/>
            <person name="Hu H."/>
            <person name="Hunt B.G."/>
            <person name="Huylmans A.K."/>
            <person name="Khalil S.M."/>
            <person name="Mitchell R.D."/>
            <person name="Munoz-Torres M.C."/>
            <person name="Mustard J.A."/>
            <person name="Pan H."/>
            <person name="Reese J.T."/>
            <person name="Scharf M.E."/>
            <person name="Sun F."/>
            <person name="Vogel H."/>
            <person name="Xiao J."/>
            <person name="Yang W."/>
            <person name="Yang Z."/>
            <person name="Yang Z."/>
            <person name="Zhou J."/>
            <person name="Zhu J."/>
            <person name="Brent C.S."/>
            <person name="Elsik C.G."/>
            <person name="Goodisman M.A."/>
            <person name="Liberles D.A."/>
            <person name="Roe R.M."/>
            <person name="Vargo E.L."/>
            <person name="Vilcinskas A."/>
            <person name="Wang J."/>
            <person name="Bornberg-Bauer E."/>
            <person name="Korb J."/>
            <person name="Zhang G."/>
            <person name="Liebig J."/>
        </authorList>
    </citation>
    <scope>NUCLEOTIDE SEQUENCE [LARGE SCALE GENOMIC DNA]</scope>
    <source>
        <tissue evidence="10">Whole organism</tissue>
    </source>
</reference>
<proteinExistence type="inferred from homology"/>
<dbReference type="PIRSF" id="PIRSF001529">
    <property type="entry name" value="Ser-tRNA-synth_IIa"/>
    <property type="match status" value="1"/>
</dbReference>
<dbReference type="PANTHER" id="PTHR11778">
    <property type="entry name" value="SERYL-TRNA SYNTHETASE"/>
    <property type="match status" value="1"/>
</dbReference>
<accession>A0A067RCF1</accession>
<dbReference type="AlphaFoldDB" id="A0A067RCF1"/>
<dbReference type="InterPro" id="IPR010978">
    <property type="entry name" value="tRNA-bd_arm"/>
</dbReference>
<dbReference type="InterPro" id="IPR042103">
    <property type="entry name" value="SerRS_1_N_sf"/>
</dbReference>